<evidence type="ECO:0000313" key="8">
    <source>
        <dbReference type="EMBL" id="KKN66460.1"/>
    </source>
</evidence>
<evidence type="ECO:0000256" key="1">
    <source>
        <dbReference type="ARBA" id="ARBA00004162"/>
    </source>
</evidence>
<sequence length="180" mass="19655">MASVSTTRQTNRPTADASRAAAQRERKSFQPPLTPMIDVTFLLLVFFILTFTFRQMEGQLPGALPRPDVPWTAMDTLRRPIHLRIHPAGAAGAVYELTGAAEAITSPHALHAALLARRRILTGRTPVSIEPAGNVRWQYAVEALNQAVRAGFNTISFPAPSTEARSDKTTEPSIQDGRNS</sequence>
<dbReference type="GO" id="GO:0022857">
    <property type="term" value="F:transmembrane transporter activity"/>
    <property type="evidence" value="ECO:0007669"/>
    <property type="project" value="InterPro"/>
</dbReference>
<feature type="region of interest" description="Disordered" evidence="6">
    <location>
        <begin position="1"/>
        <end position="27"/>
    </location>
</feature>
<accession>A0A0F9SC66</accession>
<dbReference type="PANTHER" id="PTHR30558">
    <property type="entry name" value="EXBD MEMBRANE COMPONENT OF PMF-DRIVEN MACROMOLECULE IMPORT SYSTEM"/>
    <property type="match status" value="1"/>
</dbReference>
<protein>
    <recommendedName>
        <fullName evidence="9">Biopolymer transport protein ExbD/TolR</fullName>
    </recommendedName>
</protein>
<dbReference type="AlphaFoldDB" id="A0A0F9SC66"/>
<proteinExistence type="predicted"/>
<reference evidence="8" key="1">
    <citation type="journal article" date="2015" name="Nature">
        <title>Complex archaea that bridge the gap between prokaryotes and eukaryotes.</title>
        <authorList>
            <person name="Spang A."/>
            <person name="Saw J.H."/>
            <person name="Jorgensen S.L."/>
            <person name="Zaremba-Niedzwiedzka K."/>
            <person name="Martijn J."/>
            <person name="Lind A.E."/>
            <person name="van Eijk R."/>
            <person name="Schleper C."/>
            <person name="Guy L."/>
            <person name="Ettema T.J."/>
        </authorList>
    </citation>
    <scope>NUCLEOTIDE SEQUENCE</scope>
</reference>
<evidence type="ECO:0000256" key="2">
    <source>
        <dbReference type="ARBA" id="ARBA00022475"/>
    </source>
</evidence>
<evidence type="ECO:0000256" key="7">
    <source>
        <dbReference type="SAM" id="Phobius"/>
    </source>
</evidence>
<dbReference type="InterPro" id="IPR003400">
    <property type="entry name" value="ExbD"/>
</dbReference>
<evidence type="ECO:0000256" key="6">
    <source>
        <dbReference type="SAM" id="MobiDB-lite"/>
    </source>
</evidence>
<dbReference type="PANTHER" id="PTHR30558:SF3">
    <property type="entry name" value="BIOPOLYMER TRANSPORT PROTEIN EXBD-RELATED"/>
    <property type="match status" value="1"/>
</dbReference>
<evidence type="ECO:0000256" key="3">
    <source>
        <dbReference type="ARBA" id="ARBA00022692"/>
    </source>
</evidence>
<comment type="subcellular location">
    <subcellularLocation>
        <location evidence="1">Cell membrane</location>
        <topology evidence="1">Single-pass membrane protein</topology>
    </subcellularLocation>
</comment>
<evidence type="ECO:0000256" key="5">
    <source>
        <dbReference type="ARBA" id="ARBA00023136"/>
    </source>
</evidence>
<dbReference type="Pfam" id="PF02472">
    <property type="entry name" value="ExbD"/>
    <property type="match status" value="1"/>
</dbReference>
<feature type="compositionally biased region" description="Polar residues" evidence="6">
    <location>
        <begin position="1"/>
        <end position="13"/>
    </location>
</feature>
<comment type="caution">
    <text evidence="8">The sequence shown here is derived from an EMBL/GenBank/DDBJ whole genome shotgun (WGS) entry which is preliminary data.</text>
</comment>
<feature type="transmembrane region" description="Helical" evidence="7">
    <location>
        <begin position="33"/>
        <end position="53"/>
    </location>
</feature>
<dbReference type="GO" id="GO:0005886">
    <property type="term" value="C:plasma membrane"/>
    <property type="evidence" value="ECO:0007669"/>
    <property type="project" value="UniProtKB-SubCell"/>
</dbReference>
<keyword evidence="4 7" id="KW-1133">Transmembrane helix</keyword>
<organism evidence="8">
    <name type="scientific">marine sediment metagenome</name>
    <dbReference type="NCBI Taxonomy" id="412755"/>
    <lineage>
        <taxon>unclassified sequences</taxon>
        <taxon>metagenomes</taxon>
        <taxon>ecological metagenomes</taxon>
    </lineage>
</organism>
<dbReference type="EMBL" id="LAZR01000500">
    <property type="protein sequence ID" value="KKN66460.1"/>
    <property type="molecule type" value="Genomic_DNA"/>
</dbReference>
<name>A0A0F9SC66_9ZZZZ</name>
<gene>
    <name evidence="8" type="ORF">LCGC14_0471170</name>
</gene>
<keyword evidence="3 7" id="KW-0812">Transmembrane</keyword>
<feature type="compositionally biased region" description="Polar residues" evidence="6">
    <location>
        <begin position="171"/>
        <end position="180"/>
    </location>
</feature>
<keyword evidence="5 7" id="KW-0472">Membrane</keyword>
<evidence type="ECO:0008006" key="9">
    <source>
        <dbReference type="Google" id="ProtNLM"/>
    </source>
</evidence>
<feature type="region of interest" description="Disordered" evidence="6">
    <location>
        <begin position="156"/>
        <end position="180"/>
    </location>
</feature>
<keyword evidence="2" id="KW-1003">Cell membrane</keyword>
<evidence type="ECO:0000256" key="4">
    <source>
        <dbReference type="ARBA" id="ARBA00022989"/>
    </source>
</evidence>